<dbReference type="PRINTS" id="PR00313">
    <property type="entry name" value="CABNDNGRPT"/>
</dbReference>
<comment type="caution">
    <text evidence="3">The sequence shown here is derived from an EMBL/GenBank/DDBJ whole genome shotgun (WGS) entry which is preliminary data.</text>
</comment>
<comment type="subcellular location">
    <subcellularLocation>
        <location evidence="1">Secreted</location>
    </subcellularLocation>
</comment>
<evidence type="ECO:0000313" key="3">
    <source>
        <dbReference type="EMBL" id="MEK8031551.1"/>
    </source>
</evidence>
<dbReference type="Gene3D" id="2.120.10.30">
    <property type="entry name" value="TolB, C-terminal domain"/>
    <property type="match status" value="1"/>
</dbReference>
<evidence type="ECO:0000313" key="4">
    <source>
        <dbReference type="Proteomes" id="UP001371218"/>
    </source>
</evidence>
<dbReference type="InterPro" id="IPR001343">
    <property type="entry name" value="Hemolysn_Ca-bd"/>
</dbReference>
<proteinExistence type="predicted"/>
<evidence type="ECO:0000256" key="1">
    <source>
        <dbReference type="ARBA" id="ARBA00004613"/>
    </source>
</evidence>
<dbReference type="EMBL" id="JBBUTG010000006">
    <property type="protein sequence ID" value="MEK8031551.1"/>
    <property type="molecule type" value="Genomic_DNA"/>
</dbReference>
<reference evidence="3 4" key="1">
    <citation type="submission" date="2024-04" db="EMBL/GenBank/DDBJ databases">
        <title>Novel species of the genus Ideonella isolated from streams.</title>
        <authorList>
            <person name="Lu H."/>
        </authorList>
    </citation>
    <scope>NUCLEOTIDE SEQUENCE [LARGE SCALE GENOMIC DNA]</scope>
    <source>
        <strain evidence="3 4">DXS29W</strain>
    </source>
</reference>
<dbReference type="SUPFAM" id="SSF82171">
    <property type="entry name" value="DPP6 N-terminal domain-like"/>
    <property type="match status" value="2"/>
</dbReference>
<feature type="non-terminal residue" evidence="3">
    <location>
        <position position="1493"/>
    </location>
</feature>
<dbReference type="InterPro" id="IPR050557">
    <property type="entry name" value="RTX_toxin/Mannuronan_C5-epim"/>
</dbReference>
<evidence type="ECO:0008006" key="5">
    <source>
        <dbReference type="Google" id="ProtNLM"/>
    </source>
</evidence>
<gene>
    <name evidence="3" type="ORF">AACH06_12050</name>
</gene>
<keyword evidence="4" id="KW-1185">Reference proteome</keyword>
<keyword evidence="2" id="KW-0964">Secreted</keyword>
<organism evidence="3 4">
    <name type="scientific">Ideonella lacteola</name>
    <dbReference type="NCBI Taxonomy" id="2984193"/>
    <lineage>
        <taxon>Bacteria</taxon>
        <taxon>Pseudomonadati</taxon>
        <taxon>Pseudomonadota</taxon>
        <taxon>Betaproteobacteria</taxon>
        <taxon>Burkholderiales</taxon>
        <taxon>Sphaerotilaceae</taxon>
        <taxon>Ideonella</taxon>
    </lineage>
</organism>
<dbReference type="InterPro" id="IPR011049">
    <property type="entry name" value="Serralysin-like_metalloprot_C"/>
</dbReference>
<dbReference type="Pfam" id="PF00353">
    <property type="entry name" value="HemolysinCabind"/>
    <property type="match status" value="12"/>
</dbReference>
<dbReference type="Proteomes" id="UP001371218">
    <property type="component" value="Unassembled WGS sequence"/>
</dbReference>
<accession>A0ABU9BNW5</accession>
<dbReference type="SUPFAM" id="SSF51120">
    <property type="entry name" value="beta-Roll"/>
    <property type="match status" value="6"/>
</dbReference>
<dbReference type="PANTHER" id="PTHR38340">
    <property type="entry name" value="S-LAYER PROTEIN"/>
    <property type="match status" value="1"/>
</dbReference>
<protein>
    <recommendedName>
        <fullName evidence="5">Calcium-binding protein</fullName>
    </recommendedName>
</protein>
<dbReference type="PANTHER" id="PTHR38340:SF1">
    <property type="entry name" value="S-LAYER PROTEIN"/>
    <property type="match status" value="1"/>
</dbReference>
<dbReference type="Gene3D" id="2.150.10.10">
    <property type="entry name" value="Serralysin-like metalloprotease, C-terminal"/>
    <property type="match status" value="7"/>
</dbReference>
<sequence>MTTFLYSSIVDGQDIAFDPSTDHLNFNDAGLSASAFVPTIDETGTRVTFVGETKSFTLIGCSLSSLNTTNVQFADGSMLVNASLANQYSSALIASVHDDLMVGSHAYMSLQFVNADADGQQYDAPASEPSVSADGRFVVFNAQNDLLGDGGPTGFDLIYVKDLVDGSVSLVSSRPDGSLGGGYNAEISANGRYVVFESGDSHLVANDTNGVRDVFVKDLHTGLVTRVSTSSSGAQATGEDPYTPINASISADGRYVVFTSGATNLVSNDTNGVNDVFLKDTLTGQLTRISTTSSGSQATGGYNKKGFFDAEISADGRFVVFASDTQDLVGGDTDGYFDIYLKNLQTGAVTCVSDDWQGEAQAYDQLHPTISADGRYVAFGGASNLLPDDVMGDVVYVRDMTTGTLSSAGTFFQNYVQYISLSGDGRYVVFQSDAVLTEDDTNDHEDIYVKDMVSGTTALVSKNAAGVASNGMNMMCSLSDDGSTIVFRGDGSNLVPGDENSTASSFVVSNPLFSRELSGGAGNDTYLIDNANDQVVELADQGLDTVRSTVSLTLAANVEQLVLVGNGSVDGTGNSLGNRITGNAAVNVLDGGTGADTLAGGLGNDIYVVDDIGDRVVESTDGATDTTYSTAATHTMGDNVEVLELLGSANIAGIGNAGDNTIIGNAGDNVLDGGSGVDAVSYAGATTGVTVDLDQSTAQATGGAGQDTLSRFEAVIGSAQADSLAGTAGANTLDGGAGADTLEGRGGNDIYIVDAAGDLTIEVANGGHDRVVSSVEFTLQDEVEDLTLIGSAAINGTGNALANAIVGNVGQNVINGGAGLDTMTGGAGSDTYIVDNVGDSVIELAGGGLDAVQASVTFALQGELERLTLTGSGAIDGIGNALANAITGNSAANVIDGAAGVDTMTGGAGNDTYIADNTSDKTIEVADGGTDLVQSFASFVLQAEIENLTLLGAVAINGTGNSLANAIVGNMAGNVLDGGAGADTMTGGAGNDTYLVDAGDKTIEVVGGGTDSVRSSISWSLVAEVENLTLTGLATINGTGNSLANAIAGNAAGNVLDGGAGADTMTGGAGNDTYVVDNAGDKTIEVAGGDTDSVQSSISWALAAEVENLTLTGSATINATGNLLANALTGNSANNYLNGAGGADTMSGGAGNDTYIVDNLGDRTIEVAGGGTDSVQSSVSWSLAAEVEKLTLTGSSAINAIGNSLANTLTGNSAINVLNGSTGADTMAGGNGNDTYVVDNAGDETIEFADGGTDSVKSSVSWSLAAEVENLTLTGTSGINGTGNSLANTLTGNSASNVLNGSTGADAMTGDAGNDTYVVDNTGDKTIEVAGGGNDLVESSISFTLQAEVENLTLTGTSTINGTGNALVNTILGNSAANVLNGGAGADSLTGGAGNDTYIIDISGDRVVELANGGHDLVRSSVSCALATEVEDLTLTGTATSATGNTSANVLVGNGSANVIDGKAGADRMTGGAGADIFAFTTALASDLITDFT</sequence>
<name>A0ABU9BNW5_9BURK</name>
<dbReference type="InterPro" id="IPR011042">
    <property type="entry name" value="6-blade_b-propeller_TolB-like"/>
</dbReference>
<evidence type="ECO:0000256" key="2">
    <source>
        <dbReference type="ARBA" id="ARBA00022525"/>
    </source>
</evidence>